<proteinExistence type="predicted"/>
<reference evidence="3 4" key="1">
    <citation type="journal article" date="2019" name="Commun. Biol.">
        <title>The bagworm genome reveals a unique fibroin gene that provides high tensile strength.</title>
        <authorList>
            <person name="Kono N."/>
            <person name="Nakamura H."/>
            <person name="Ohtoshi R."/>
            <person name="Tomita M."/>
            <person name="Numata K."/>
            <person name="Arakawa K."/>
        </authorList>
    </citation>
    <scope>NUCLEOTIDE SEQUENCE [LARGE SCALE GENOMIC DNA]</scope>
</reference>
<dbReference type="Proteomes" id="UP000299102">
    <property type="component" value="Unassembled WGS sequence"/>
</dbReference>
<feature type="compositionally biased region" description="Basic and acidic residues" evidence="1">
    <location>
        <begin position="188"/>
        <end position="206"/>
    </location>
</feature>
<dbReference type="SMART" id="SM00293">
    <property type="entry name" value="PWWP"/>
    <property type="match status" value="1"/>
</dbReference>
<feature type="domain" description="PWWP" evidence="2">
    <location>
        <begin position="10"/>
        <end position="60"/>
    </location>
</feature>
<dbReference type="Gene3D" id="2.30.30.140">
    <property type="match status" value="1"/>
</dbReference>
<feature type="region of interest" description="Disordered" evidence="1">
    <location>
        <begin position="102"/>
        <end position="258"/>
    </location>
</feature>
<protein>
    <submittedName>
        <fullName evidence="3">Hepatoma-derived growth factor-related protein 3</fullName>
    </submittedName>
</protein>
<evidence type="ECO:0000313" key="3">
    <source>
        <dbReference type="EMBL" id="GBP15588.1"/>
    </source>
</evidence>
<dbReference type="PANTHER" id="PTHR12550">
    <property type="entry name" value="HEPATOMA-DERIVED GROWTH FACTOR-RELATED"/>
    <property type="match status" value="1"/>
</dbReference>
<dbReference type="PROSITE" id="PS50812">
    <property type="entry name" value="PWWP"/>
    <property type="match status" value="1"/>
</dbReference>
<organism evidence="3 4">
    <name type="scientific">Eumeta variegata</name>
    <name type="common">Bagworm moth</name>
    <name type="synonym">Eumeta japonica</name>
    <dbReference type="NCBI Taxonomy" id="151549"/>
    <lineage>
        <taxon>Eukaryota</taxon>
        <taxon>Metazoa</taxon>
        <taxon>Ecdysozoa</taxon>
        <taxon>Arthropoda</taxon>
        <taxon>Hexapoda</taxon>
        <taxon>Insecta</taxon>
        <taxon>Pterygota</taxon>
        <taxon>Neoptera</taxon>
        <taxon>Endopterygota</taxon>
        <taxon>Lepidoptera</taxon>
        <taxon>Glossata</taxon>
        <taxon>Ditrysia</taxon>
        <taxon>Tineoidea</taxon>
        <taxon>Psychidae</taxon>
        <taxon>Oiketicinae</taxon>
        <taxon>Eumeta</taxon>
    </lineage>
</organism>
<feature type="region of interest" description="Disordered" evidence="1">
    <location>
        <begin position="293"/>
        <end position="322"/>
    </location>
</feature>
<dbReference type="SUPFAM" id="SSF63748">
    <property type="entry name" value="Tudor/PWWP/MBT"/>
    <property type="match status" value="1"/>
</dbReference>
<dbReference type="STRING" id="151549.A0A4C1TNW2"/>
<dbReference type="InterPro" id="IPR000313">
    <property type="entry name" value="PWWP_dom"/>
</dbReference>
<feature type="compositionally biased region" description="Polar residues" evidence="1">
    <location>
        <begin position="105"/>
        <end position="141"/>
    </location>
</feature>
<feature type="compositionally biased region" description="Basic and acidic residues" evidence="1">
    <location>
        <begin position="155"/>
        <end position="167"/>
    </location>
</feature>
<dbReference type="CDD" id="cd05834">
    <property type="entry name" value="PWWP_HRP"/>
    <property type="match status" value="1"/>
</dbReference>
<dbReference type="EMBL" id="BGZK01000073">
    <property type="protein sequence ID" value="GBP15588.1"/>
    <property type="molecule type" value="Genomic_DNA"/>
</dbReference>
<feature type="compositionally biased region" description="Basic and acidic residues" evidence="1">
    <location>
        <begin position="293"/>
        <end position="308"/>
    </location>
</feature>
<dbReference type="OrthoDB" id="62853at2759"/>
<accession>A0A4C1TNW2</accession>
<keyword evidence="4" id="KW-1185">Reference proteome</keyword>
<comment type="caution">
    <text evidence="3">The sequence shown here is derived from an EMBL/GenBank/DDBJ whole genome shotgun (WGS) entry which is preliminary data.</text>
</comment>
<evidence type="ECO:0000259" key="2">
    <source>
        <dbReference type="PROSITE" id="PS50812"/>
    </source>
</evidence>
<name>A0A4C1TNW2_EUMVA</name>
<gene>
    <name evidence="3" type="primary">Hdgfl3</name>
    <name evidence="3" type="ORF">EVAR_5289_1</name>
</gene>
<evidence type="ECO:0000256" key="1">
    <source>
        <dbReference type="SAM" id="MobiDB-lite"/>
    </source>
</evidence>
<evidence type="ECO:0000313" key="4">
    <source>
        <dbReference type="Proteomes" id="UP000299102"/>
    </source>
</evidence>
<sequence>MGKKAREYKAGDFIFAKVKGYPAWPARVRGINGKKYFVYFYGTGEIANLPPNMIFDYAENKSKFLTKTVKRKDFNDGVRQIEHDFLNNVPLEEVAGLTPIEIPAPTTNDVSNDTINADDTMNETTETSTSDEPMNTSQNETAVEDSDEGGALVIDEGKKGRKAKGESTPKVVKTVKELKAMKNQKNVAKKDEKEKEEEMKKEEEIISRSGRKIRPKRYADEQTEDNTALPTPTAKKRRGASPEKKTDTPVAVPEPPVAKTYRAVSQMEIEDLKEPFTPSYKSEPRSIAVLKLKAEEDTKSKARTEPLLRTRSGLKPNAELEL</sequence>
<dbReference type="Pfam" id="PF00855">
    <property type="entry name" value="PWWP"/>
    <property type="match status" value="1"/>
</dbReference>
<dbReference type="PANTHER" id="PTHR12550:SF70">
    <property type="entry name" value="JIL-1 ANCHORING AND STABILIZING PROTEIN, ISOFORM A"/>
    <property type="match status" value="1"/>
</dbReference>
<dbReference type="AlphaFoldDB" id="A0A4C1TNW2"/>